<evidence type="ECO:0000313" key="2">
    <source>
        <dbReference type="Proteomes" id="UP000315349"/>
    </source>
</evidence>
<reference evidence="1 2" key="1">
    <citation type="submission" date="2019-02" db="EMBL/GenBank/DDBJ databases">
        <title>Deep-cultivation of Planctomycetes and their phenomic and genomic characterization uncovers novel biology.</title>
        <authorList>
            <person name="Wiegand S."/>
            <person name="Jogler M."/>
            <person name="Boedeker C."/>
            <person name="Pinto D."/>
            <person name="Vollmers J."/>
            <person name="Rivas-Marin E."/>
            <person name="Kohn T."/>
            <person name="Peeters S.H."/>
            <person name="Heuer A."/>
            <person name="Rast P."/>
            <person name="Oberbeckmann S."/>
            <person name="Bunk B."/>
            <person name="Jeske O."/>
            <person name="Meyerdierks A."/>
            <person name="Storesund J.E."/>
            <person name="Kallscheuer N."/>
            <person name="Luecker S."/>
            <person name="Lage O.M."/>
            <person name="Pohl T."/>
            <person name="Merkel B.J."/>
            <person name="Hornburger P."/>
            <person name="Mueller R.-W."/>
            <person name="Bruemmer F."/>
            <person name="Labrenz M."/>
            <person name="Spormann A.M."/>
            <person name="Op den Camp H."/>
            <person name="Overmann J."/>
            <person name="Amann R."/>
            <person name="Jetten M.S.M."/>
            <person name="Mascher T."/>
            <person name="Medema M.H."/>
            <person name="Devos D.P."/>
            <person name="Kaster A.-K."/>
            <person name="Ovreas L."/>
            <person name="Rohde M."/>
            <person name="Galperin M.Y."/>
            <person name="Jogler C."/>
        </authorList>
    </citation>
    <scope>NUCLEOTIDE SEQUENCE [LARGE SCALE GENOMIC DNA]</scope>
    <source>
        <strain evidence="1 2">Spb1</strain>
    </source>
</reference>
<proteinExistence type="predicted"/>
<organism evidence="1 2">
    <name type="scientific">Planctopirus ephydatiae</name>
    <dbReference type="NCBI Taxonomy" id="2528019"/>
    <lineage>
        <taxon>Bacteria</taxon>
        <taxon>Pseudomonadati</taxon>
        <taxon>Planctomycetota</taxon>
        <taxon>Planctomycetia</taxon>
        <taxon>Planctomycetales</taxon>
        <taxon>Planctomycetaceae</taxon>
        <taxon>Planctopirus</taxon>
    </lineage>
</organism>
<dbReference type="EMBL" id="CP036299">
    <property type="protein sequence ID" value="QDV29463.1"/>
    <property type="molecule type" value="Genomic_DNA"/>
</dbReference>
<sequence length="100" mass="10950">MSELEDQLREIWEYIPDENDLSWIDRVASQPADTGPLGDFGTITRRMLAAGVSKLDIARFAKINAYEAAFGALFVAGNGLHELLLSADPTGREMRPPTGT</sequence>
<protein>
    <submittedName>
        <fullName evidence="1">Uncharacterized protein</fullName>
    </submittedName>
</protein>
<keyword evidence="2" id="KW-1185">Reference proteome</keyword>
<dbReference type="RefSeq" id="WP_145297344.1">
    <property type="nucleotide sequence ID" value="NZ_CP036299.1"/>
</dbReference>
<gene>
    <name evidence="1" type="ORF">Spb1_13690</name>
</gene>
<dbReference type="KEGG" id="peh:Spb1_13690"/>
<name>A0A518GLD4_9PLAN</name>
<evidence type="ECO:0000313" key="1">
    <source>
        <dbReference type="EMBL" id="QDV29463.1"/>
    </source>
</evidence>
<dbReference type="AlphaFoldDB" id="A0A518GLD4"/>
<dbReference type="OrthoDB" id="3483256at2"/>
<dbReference type="Proteomes" id="UP000315349">
    <property type="component" value="Chromosome"/>
</dbReference>
<accession>A0A518GLD4</accession>